<dbReference type="InterPro" id="IPR003819">
    <property type="entry name" value="TauD/TfdA-like"/>
</dbReference>
<evidence type="ECO:0000313" key="9">
    <source>
        <dbReference type="EMBL" id="KPA88173.1"/>
    </source>
</evidence>
<dbReference type="InterPro" id="IPR014503">
    <property type="entry name" value="Clavaminate_syn-like"/>
</dbReference>
<feature type="binding site" evidence="7">
    <location>
        <position position="116"/>
    </location>
    <ligand>
        <name>Fe cation</name>
        <dbReference type="ChEBI" id="CHEBI:24875"/>
    </ligand>
</feature>
<evidence type="ECO:0000256" key="7">
    <source>
        <dbReference type="PIRSR" id="PIRSR019543-2"/>
    </source>
</evidence>
<comment type="cofactor">
    <cofactor evidence="1">
        <name>Fe(2+)</name>
        <dbReference type="ChEBI" id="CHEBI:29033"/>
    </cofactor>
</comment>
<sequence>MRNSTLLLPATTLAEKLSPETQSTLLDFRLNSNKSGYIVLKNQPIGDIPPTPTDRSALDKKCNISEQTILSATSILGEPIGYIQESDGALVNNFFPQKKFSAQATSDSYDTELDLHTENAFHDQSPDYLILLCLRQDPAAQAITYISSVDNILDRLSAADIEFFQTEKYNFLSDYGVKEKNCRIDINRKQTVLYGNPQWPSFRFDPHFMVAASGLAQDKMQQLRRVAWEVAQPVALQAGDLLVIDNRKTAHARSAFSAQLDGRDRWIQRTFVMSTEHTTPARKHKPRLTLVTPS</sequence>
<evidence type="ECO:0000256" key="3">
    <source>
        <dbReference type="ARBA" id="ARBA00022723"/>
    </source>
</evidence>
<gene>
    <name evidence="9" type="ORF">PF66_05405</name>
</gene>
<dbReference type="InterPro" id="IPR042098">
    <property type="entry name" value="TauD-like_sf"/>
</dbReference>
<evidence type="ECO:0000256" key="2">
    <source>
        <dbReference type="ARBA" id="ARBA00008425"/>
    </source>
</evidence>
<dbReference type="Proteomes" id="UP000037931">
    <property type="component" value="Unassembled WGS sequence"/>
</dbReference>
<dbReference type="Gene3D" id="3.60.130.10">
    <property type="entry name" value="Clavaminate synthase-like"/>
    <property type="match status" value="1"/>
</dbReference>
<dbReference type="AlphaFoldDB" id="A0A0M9GDD3"/>
<comment type="caution">
    <text evidence="9">The sequence shown here is derived from an EMBL/GenBank/DDBJ whole genome shotgun (WGS) entry which is preliminary data.</text>
</comment>
<dbReference type="GO" id="GO:0005506">
    <property type="term" value="F:iron ion binding"/>
    <property type="evidence" value="ECO:0007669"/>
    <property type="project" value="InterPro"/>
</dbReference>
<dbReference type="OrthoDB" id="480112at2"/>
<keyword evidence="5 7" id="KW-0408">Iron</keyword>
<keyword evidence="9" id="KW-0223">Dioxygenase</keyword>
<evidence type="ECO:0000256" key="6">
    <source>
        <dbReference type="ARBA" id="ARBA00023194"/>
    </source>
</evidence>
<comment type="similarity">
    <text evidence="2">Belongs to the clavaminate synthase family.</text>
</comment>
<proteinExistence type="inferred from homology"/>
<dbReference type="PIRSF" id="PIRSF019543">
    <property type="entry name" value="Clavaminate_syn"/>
    <property type="match status" value="1"/>
</dbReference>
<dbReference type="SUPFAM" id="SSF51197">
    <property type="entry name" value="Clavaminate synthase-like"/>
    <property type="match status" value="1"/>
</dbReference>
<evidence type="ECO:0000256" key="4">
    <source>
        <dbReference type="ARBA" id="ARBA00023002"/>
    </source>
</evidence>
<reference evidence="9 10" key="1">
    <citation type="journal article" date="2015" name="PLoS ONE">
        <title>Rice-Infecting Pseudomonas Genomes Are Highly Accessorized and Harbor Multiple Putative Virulence Mechanisms to Cause Sheath Brown Rot.</title>
        <authorList>
            <person name="Quibod I.L."/>
            <person name="Grande G."/>
            <person name="Oreiro E.G."/>
            <person name="Borja F.N."/>
            <person name="Dossa G.S."/>
            <person name="Mauleon R."/>
            <person name="Cruz C.V."/>
            <person name="Oliva R."/>
        </authorList>
    </citation>
    <scope>NUCLEOTIDE SEQUENCE [LARGE SCALE GENOMIC DNA]</scope>
    <source>
        <strain evidence="9 10">IRRI 6609</strain>
    </source>
</reference>
<dbReference type="PANTHER" id="PTHR10696">
    <property type="entry name" value="GAMMA-BUTYROBETAINE HYDROXYLASE-RELATED"/>
    <property type="match status" value="1"/>
</dbReference>
<evidence type="ECO:0000256" key="5">
    <source>
        <dbReference type="ARBA" id="ARBA00023004"/>
    </source>
</evidence>
<feature type="binding site" evidence="7">
    <location>
        <position position="118"/>
    </location>
    <ligand>
        <name>Fe cation</name>
        <dbReference type="ChEBI" id="CHEBI:24875"/>
    </ligand>
</feature>
<dbReference type="PATRIC" id="fig|50340.43.peg.3116"/>
<dbReference type="RefSeq" id="WP_054058106.1">
    <property type="nucleotide sequence ID" value="NZ_JSYZ01000023.1"/>
</dbReference>
<evidence type="ECO:0000256" key="1">
    <source>
        <dbReference type="ARBA" id="ARBA00001954"/>
    </source>
</evidence>
<feature type="domain" description="TauD/TfdA-like" evidence="8">
    <location>
        <begin position="34"/>
        <end position="270"/>
    </location>
</feature>
<evidence type="ECO:0000313" key="10">
    <source>
        <dbReference type="Proteomes" id="UP000037931"/>
    </source>
</evidence>
<name>A0A0M9GDD3_9PSED</name>
<dbReference type="Pfam" id="PF02668">
    <property type="entry name" value="TauD"/>
    <property type="match status" value="1"/>
</dbReference>
<dbReference type="InterPro" id="IPR050411">
    <property type="entry name" value="AlphaKG_dependent_hydroxylases"/>
</dbReference>
<protein>
    <submittedName>
        <fullName evidence="9">Putative taurine catabolism dioxygenase</fullName>
    </submittedName>
</protein>
<keyword evidence="10" id="KW-1185">Reference proteome</keyword>
<evidence type="ECO:0000259" key="8">
    <source>
        <dbReference type="Pfam" id="PF02668"/>
    </source>
</evidence>
<dbReference type="STRING" id="50340.PF66_05405"/>
<keyword evidence="3 7" id="KW-0479">Metal-binding</keyword>
<keyword evidence="4" id="KW-0560">Oxidoreductase</keyword>
<dbReference type="GO" id="GO:0016706">
    <property type="term" value="F:2-oxoglutarate-dependent dioxygenase activity"/>
    <property type="evidence" value="ECO:0007669"/>
    <property type="project" value="UniProtKB-ARBA"/>
</dbReference>
<organism evidence="9 10">
    <name type="scientific">Pseudomonas asplenii</name>
    <dbReference type="NCBI Taxonomy" id="53407"/>
    <lineage>
        <taxon>Bacteria</taxon>
        <taxon>Pseudomonadati</taxon>
        <taxon>Pseudomonadota</taxon>
        <taxon>Gammaproteobacteria</taxon>
        <taxon>Pseudomonadales</taxon>
        <taxon>Pseudomonadaceae</taxon>
        <taxon>Pseudomonas</taxon>
    </lineage>
</organism>
<dbReference type="GO" id="GO:0017000">
    <property type="term" value="P:antibiotic biosynthetic process"/>
    <property type="evidence" value="ECO:0007669"/>
    <property type="project" value="UniProtKB-KW"/>
</dbReference>
<dbReference type="PANTHER" id="PTHR10696:SF56">
    <property type="entry name" value="TAUD_TFDA-LIKE DOMAIN-CONTAINING PROTEIN"/>
    <property type="match status" value="1"/>
</dbReference>
<accession>A0A0M9GDD3</accession>
<keyword evidence="6" id="KW-0045">Antibiotic biosynthesis</keyword>
<dbReference type="EMBL" id="JSYZ01000023">
    <property type="protein sequence ID" value="KPA88173.1"/>
    <property type="molecule type" value="Genomic_DNA"/>
</dbReference>